<evidence type="ECO:0000256" key="6">
    <source>
        <dbReference type="ARBA" id="ARBA00023054"/>
    </source>
</evidence>
<feature type="region of interest" description="Disordered" evidence="10">
    <location>
        <begin position="1141"/>
        <end position="1198"/>
    </location>
</feature>
<keyword evidence="5" id="KW-0677">Repeat</keyword>
<evidence type="ECO:0000256" key="10">
    <source>
        <dbReference type="SAM" id="MobiDB-lite"/>
    </source>
</evidence>
<evidence type="ECO:0000256" key="7">
    <source>
        <dbReference type="ARBA" id="ARBA00023212"/>
    </source>
</evidence>
<evidence type="ECO:0000313" key="12">
    <source>
        <dbReference type="Proteomes" id="UP000186922"/>
    </source>
</evidence>
<dbReference type="GO" id="GO:0005856">
    <property type="term" value="C:cytoskeleton"/>
    <property type="evidence" value="ECO:0007669"/>
    <property type="project" value="UniProtKB-SubCell"/>
</dbReference>
<dbReference type="AlphaFoldDB" id="A0A1D1VLF7"/>
<evidence type="ECO:0000256" key="4">
    <source>
        <dbReference type="ARBA" id="ARBA00022574"/>
    </source>
</evidence>
<sequence>MTGMSIAPDYSHITTVGTDGNILVFQLKVPNTEEAISERRYYKSILHTLQTTQLTVEEDKAFSLFVREDRLMRDQAEQAQENMKEHVRKIRLEVINRIMEDNERLPEEMRLTKEDFILTPQVRASVEGDFTRRLKNARNTNIVERVKGRIVEERLIEYVRHDTERGPEFRLKSFDGTCHASTYWIQQTDYNLSQQISQLKVDLERQLQEDKCRAAADAEGCPVEFGSYDDQPVEQQILKNGPVTITNHDQRLSAMGRHTWERLPYAEHLRRTKQRWEQWKRLLDRKPDVSQDGDQVLASERKRISGQEYKIKQKEEYAIQFMAEYLHAPQVQLEFLELRQRVHEYKKKFNSRLVDLRAEKVVRIGHYRQLVTELEKLQEKLLYSEQVSLEPVDDLDKEEEPEGFQKPSREECMEVYNKEEQEKKKKEKHVARNSLIDEEQHVGLAEDVNSKKPRFARLQSFATRQGRLSLLERPVCEMEPPGPWDELHAEPSPEEEFEERSRMSLLLYQRDKLVESAKNILKVFDGKLKLLRHDKFMVDIELKRAELHLLIYQWEYRILKGYDDHERMLSREEVKLEAKKRSLEARLRSLYPGVRAVFDRLQHMREKEASVKLEFEKYWKTVMQHKPLRRLLYNVFIYKIKGLQLDDGENEGCAYNPEVEEPAVEANCSTSSMGIRNRANLKRSSLRWKSKLRLGSRGMKKPSLGPSLTDFDPMDVHTCPRGLDKKVFLTVQSLNKQYTRLRNQIDDDIDHHQALLGQYQDTAESLSHVTFELANVSASLHELRLEKFNRWKEIPYPVAVRMDQFRFGNNNVDRSEIYEALVFDERNLQLLQSFIDQVKRETMEDTGQLANLKNQYDKLDREQILFALRTDALRKECQKLMVEKYGGFIDLDRAEQLRTDAGIRSLEDELVKKQKTHDRKMHKLKQDAEDLRVELTKTRADTTVFLKSVSSQMAERELLSKRIKDRAKKTGRGVLENVTTEGLQTHHEKLLLWQHIAQVQAAEIDSLLTEISFFKSKDSDVGVLRNVLDRHVVDNFGDHNGRFPTEELPPLSAAASTIHEKTILPPVHSHRDLPAEAQHVHAAPPAHTVETKDLAEDGHTTLTDVTDVLSSLDFSFISYLPIFADGSFTSVVEVPQNAELTSSEDQSAATTMASPATVPTSTEDQSQSAKVFPEDQPPPNTGNDVPRVVSHAELPIGY</sequence>
<keyword evidence="7" id="KW-0206">Cytoskeleton</keyword>
<feature type="compositionally biased region" description="Polar residues" evidence="10">
    <location>
        <begin position="1141"/>
        <end position="1169"/>
    </location>
</feature>
<gene>
    <name evidence="11" type="primary">RvY_13018-1</name>
    <name evidence="11" type="synonym">RvY_13018.1</name>
    <name evidence="11" type="ORF">RvY_13018</name>
</gene>
<name>A0A1D1VLF7_RAMVA</name>
<evidence type="ECO:0000256" key="2">
    <source>
        <dbReference type="ARBA" id="ARBA00004245"/>
    </source>
</evidence>
<proteinExistence type="predicted"/>
<feature type="coiled-coil region" evidence="9">
    <location>
        <begin position="914"/>
        <end position="941"/>
    </location>
</feature>
<evidence type="ECO:0000256" key="5">
    <source>
        <dbReference type="ARBA" id="ARBA00022737"/>
    </source>
</evidence>
<keyword evidence="6 9" id="KW-0175">Coiled coil</keyword>
<keyword evidence="3" id="KW-0963">Cytoplasm</keyword>
<keyword evidence="4" id="KW-0853">WD repeat</keyword>
<dbReference type="STRING" id="947166.A0A1D1VLF7"/>
<evidence type="ECO:0000256" key="9">
    <source>
        <dbReference type="SAM" id="Coils"/>
    </source>
</evidence>
<accession>A0A1D1VLF7</accession>
<evidence type="ECO:0000256" key="3">
    <source>
        <dbReference type="ARBA" id="ARBA00022490"/>
    </source>
</evidence>
<dbReference type="OrthoDB" id="1935234at2759"/>
<protein>
    <submittedName>
        <fullName evidence="11">Uncharacterized protein</fullName>
    </submittedName>
</protein>
<evidence type="ECO:0000256" key="8">
    <source>
        <dbReference type="ARBA" id="ARBA00023273"/>
    </source>
</evidence>
<dbReference type="PANTHER" id="PTHR14885:SF3">
    <property type="entry name" value="CILIA- AND FLAGELLA-ASSOCIATED PROTEIN 44"/>
    <property type="match status" value="1"/>
</dbReference>
<dbReference type="GO" id="GO:0005929">
    <property type="term" value="C:cilium"/>
    <property type="evidence" value="ECO:0007669"/>
    <property type="project" value="UniProtKB-SubCell"/>
</dbReference>
<dbReference type="Proteomes" id="UP000186922">
    <property type="component" value="Unassembled WGS sequence"/>
</dbReference>
<keyword evidence="8" id="KW-0966">Cell projection</keyword>
<keyword evidence="12" id="KW-1185">Reference proteome</keyword>
<organism evidence="11 12">
    <name type="scientific">Ramazzottius varieornatus</name>
    <name type="common">Water bear</name>
    <name type="synonym">Tardigrade</name>
    <dbReference type="NCBI Taxonomy" id="947166"/>
    <lineage>
        <taxon>Eukaryota</taxon>
        <taxon>Metazoa</taxon>
        <taxon>Ecdysozoa</taxon>
        <taxon>Tardigrada</taxon>
        <taxon>Eutardigrada</taxon>
        <taxon>Parachela</taxon>
        <taxon>Hypsibioidea</taxon>
        <taxon>Ramazzottiidae</taxon>
        <taxon>Ramazzottius</taxon>
    </lineage>
</organism>
<dbReference type="EMBL" id="BDGG01000008">
    <property type="protein sequence ID" value="GAV02455.1"/>
    <property type="molecule type" value="Genomic_DNA"/>
</dbReference>
<dbReference type="PANTHER" id="PTHR14885">
    <property type="entry name" value="CILIA- AND FLAGELLA-ASSOCIATED PROTEIN 43-RELATED"/>
    <property type="match status" value="1"/>
</dbReference>
<evidence type="ECO:0000313" key="11">
    <source>
        <dbReference type="EMBL" id="GAV02455.1"/>
    </source>
</evidence>
<comment type="caution">
    <text evidence="11">The sequence shown here is derived from an EMBL/GenBank/DDBJ whole genome shotgun (WGS) entry which is preliminary data.</text>
</comment>
<comment type="subcellular location">
    <subcellularLocation>
        <location evidence="1">Cell projection</location>
        <location evidence="1">Cilium</location>
    </subcellularLocation>
    <subcellularLocation>
        <location evidence="2">Cytoplasm</location>
        <location evidence="2">Cytoskeleton</location>
    </subcellularLocation>
</comment>
<evidence type="ECO:0000256" key="1">
    <source>
        <dbReference type="ARBA" id="ARBA00004138"/>
    </source>
</evidence>
<reference evidence="11 12" key="1">
    <citation type="journal article" date="2016" name="Nat. Commun.">
        <title>Extremotolerant tardigrade genome and improved radiotolerance of human cultured cells by tardigrade-unique protein.</title>
        <authorList>
            <person name="Hashimoto T."/>
            <person name="Horikawa D.D."/>
            <person name="Saito Y."/>
            <person name="Kuwahara H."/>
            <person name="Kozuka-Hata H."/>
            <person name="Shin-I T."/>
            <person name="Minakuchi Y."/>
            <person name="Ohishi K."/>
            <person name="Motoyama A."/>
            <person name="Aizu T."/>
            <person name="Enomoto A."/>
            <person name="Kondo K."/>
            <person name="Tanaka S."/>
            <person name="Hara Y."/>
            <person name="Koshikawa S."/>
            <person name="Sagara H."/>
            <person name="Miura T."/>
            <person name="Yokobori S."/>
            <person name="Miyagawa K."/>
            <person name="Suzuki Y."/>
            <person name="Kubo T."/>
            <person name="Oyama M."/>
            <person name="Kohara Y."/>
            <person name="Fujiyama A."/>
            <person name="Arakawa K."/>
            <person name="Katayama T."/>
            <person name="Toyoda A."/>
            <person name="Kunieda T."/>
        </authorList>
    </citation>
    <scope>NUCLEOTIDE SEQUENCE [LARGE SCALE GENOMIC DNA]</scope>
    <source>
        <strain evidence="11 12">YOKOZUNA-1</strain>
    </source>
</reference>